<feature type="region of interest" description="Disordered" evidence="1">
    <location>
        <begin position="41"/>
        <end position="66"/>
    </location>
</feature>
<dbReference type="AlphaFoldDB" id="A0A918ZQD8"/>
<sequence>MVDVAMGEDDGDGLEPMLLQCFLDALGGLVAGVDDHALLTGGGGDEVTVRPPGPGGEPGNEHDRPSFVSIRAATGVVRAYRRCRILSEPIYGTGHTQAFDSQDARVPVDTRDA</sequence>
<reference evidence="2" key="1">
    <citation type="journal article" date="2014" name="Int. J. Syst. Evol. Microbiol.">
        <title>Complete genome sequence of Corynebacterium casei LMG S-19264T (=DSM 44701T), isolated from a smear-ripened cheese.</title>
        <authorList>
            <consortium name="US DOE Joint Genome Institute (JGI-PGF)"/>
            <person name="Walter F."/>
            <person name="Albersmeier A."/>
            <person name="Kalinowski J."/>
            <person name="Ruckert C."/>
        </authorList>
    </citation>
    <scope>NUCLEOTIDE SEQUENCE</scope>
    <source>
        <strain evidence="2">JCM 3302</strain>
    </source>
</reference>
<reference evidence="2" key="2">
    <citation type="submission" date="2020-09" db="EMBL/GenBank/DDBJ databases">
        <authorList>
            <person name="Sun Q."/>
            <person name="Ohkuma M."/>
        </authorList>
    </citation>
    <scope>NUCLEOTIDE SEQUENCE</scope>
    <source>
        <strain evidence="2">JCM 3302</strain>
    </source>
</reference>
<feature type="region of interest" description="Disordered" evidence="1">
    <location>
        <begin position="94"/>
        <end position="113"/>
    </location>
</feature>
<comment type="caution">
    <text evidence="2">The sequence shown here is derived from an EMBL/GenBank/DDBJ whole genome shotgun (WGS) entry which is preliminary data.</text>
</comment>
<name>A0A918ZQD8_9ACTN</name>
<dbReference type="Proteomes" id="UP000641386">
    <property type="component" value="Unassembled WGS sequence"/>
</dbReference>
<protein>
    <submittedName>
        <fullName evidence="2">Uncharacterized protein</fullName>
    </submittedName>
</protein>
<keyword evidence="3" id="KW-1185">Reference proteome</keyword>
<proteinExistence type="predicted"/>
<organism evidence="2 3">
    <name type="scientific">Streptomyces spiralis</name>
    <dbReference type="NCBI Taxonomy" id="66376"/>
    <lineage>
        <taxon>Bacteria</taxon>
        <taxon>Bacillati</taxon>
        <taxon>Actinomycetota</taxon>
        <taxon>Actinomycetes</taxon>
        <taxon>Kitasatosporales</taxon>
        <taxon>Streptomycetaceae</taxon>
        <taxon>Streptomyces</taxon>
    </lineage>
</organism>
<feature type="compositionally biased region" description="Basic and acidic residues" evidence="1">
    <location>
        <begin position="102"/>
        <end position="113"/>
    </location>
</feature>
<evidence type="ECO:0000313" key="2">
    <source>
        <dbReference type="EMBL" id="GHE63340.1"/>
    </source>
</evidence>
<evidence type="ECO:0000256" key="1">
    <source>
        <dbReference type="SAM" id="MobiDB-lite"/>
    </source>
</evidence>
<gene>
    <name evidence="2" type="ORF">GCM10014715_15950</name>
</gene>
<dbReference type="EMBL" id="BNBC01000005">
    <property type="protein sequence ID" value="GHE63340.1"/>
    <property type="molecule type" value="Genomic_DNA"/>
</dbReference>
<evidence type="ECO:0000313" key="3">
    <source>
        <dbReference type="Proteomes" id="UP000641386"/>
    </source>
</evidence>
<accession>A0A918ZQD8</accession>